<dbReference type="InterPro" id="IPR002696">
    <property type="entry name" value="Membr_insert_effic_factor_YidD"/>
</dbReference>
<proteinExistence type="inferred from homology"/>
<comment type="subcellular location">
    <subcellularLocation>
        <location evidence="1">Cell membrane</location>
        <topology evidence="1">Peripheral membrane protein</topology>
        <orientation evidence="1">Cytoplasmic side</orientation>
    </subcellularLocation>
</comment>
<evidence type="ECO:0000256" key="1">
    <source>
        <dbReference type="HAMAP-Rule" id="MF_00386"/>
    </source>
</evidence>
<sequence length="93" mass="11034">MLNYHCYVNCWRQNFMKKIFLGLIYIYQHFISPMTPATCRFYPTCSEYTREAIEVFGPIKGTWLGVKRISKCHPLHKGGFDPVPLKKDKKHKH</sequence>
<dbReference type="AlphaFoldDB" id="A0A2T4LR65"/>
<evidence type="ECO:0000313" key="2">
    <source>
        <dbReference type="EMBL" id="PTF65844.1"/>
    </source>
</evidence>
<dbReference type="HAMAP" id="MF_00386">
    <property type="entry name" value="UPF0161_YidD"/>
    <property type="match status" value="1"/>
</dbReference>
<protein>
    <recommendedName>
        <fullName evidence="1">Putative membrane protein insertion efficiency factor</fullName>
    </recommendedName>
</protein>
<dbReference type="STRING" id="29382.BZ166_09465"/>
<reference evidence="2 3" key="1">
    <citation type="journal article" date="2016" name="Front. Microbiol.">
        <title>Comprehensive Phylogenetic Analysis of Bovine Non-aureus Staphylococci Species Based on Whole-Genome Sequencing.</title>
        <authorList>
            <person name="Naushad S."/>
            <person name="Barkema H.W."/>
            <person name="Luby C."/>
            <person name="Condas L.A."/>
            <person name="Nobrega D.B."/>
            <person name="Carson D.A."/>
            <person name="De Buck J."/>
        </authorList>
    </citation>
    <scope>NUCLEOTIDE SEQUENCE [LARGE SCALE GENOMIC DNA]</scope>
    <source>
        <strain evidence="2 3">SNUC 3829</strain>
    </source>
</reference>
<keyword evidence="1" id="KW-1003">Cell membrane</keyword>
<dbReference type="SMART" id="SM01234">
    <property type="entry name" value="Haemolytic"/>
    <property type="match status" value="1"/>
</dbReference>
<evidence type="ECO:0000313" key="3">
    <source>
        <dbReference type="Proteomes" id="UP000241208"/>
    </source>
</evidence>
<accession>A0A2T4LR65</accession>
<dbReference type="PANTHER" id="PTHR33383:SF1">
    <property type="entry name" value="MEMBRANE PROTEIN INSERTION EFFICIENCY FACTOR-RELATED"/>
    <property type="match status" value="1"/>
</dbReference>
<comment type="caution">
    <text evidence="2">The sequence shown here is derived from an EMBL/GenBank/DDBJ whole genome shotgun (WGS) entry which is preliminary data.</text>
</comment>
<gene>
    <name evidence="2" type="ORF">BUY34_09130</name>
</gene>
<dbReference type="NCBIfam" id="TIGR00278">
    <property type="entry name" value="membrane protein insertion efficiency factor YidD"/>
    <property type="match status" value="1"/>
</dbReference>
<organism evidence="2 3">
    <name type="scientific">Staphylococcus cohnii</name>
    <dbReference type="NCBI Taxonomy" id="29382"/>
    <lineage>
        <taxon>Bacteria</taxon>
        <taxon>Bacillati</taxon>
        <taxon>Bacillota</taxon>
        <taxon>Bacilli</taxon>
        <taxon>Bacillales</taxon>
        <taxon>Staphylococcaceae</taxon>
        <taxon>Staphylococcus</taxon>
        <taxon>Staphylococcus cohnii species complex</taxon>
    </lineage>
</organism>
<keyword evidence="1" id="KW-0472">Membrane</keyword>
<dbReference type="PANTHER" id="PTHR33383">
    <property type="entry name" value="MEMBRANE PROTEIN INSERTION EFFICIENCY FACTOR-RELATED"/>
    <property type="match status" value="1"/>
</dbReference>
<dbReference type="GO" id="GO:0005886">
    <property type="term" value="C:plasma membrane"/>
    <property type="evidence" value="ECO:0007669"/>
    <property type="project" value="UniProtKB-SubCell"/>
</dbReference>
<dbReference type="Proteomes" id="UP000241208">
    <property type="component" value="Unassembled WGS sequence"/>
</dbReference>
<comment type="similarity">
    <text evidence="1">Belongs to the UPF0161 family.</text>
</comment>
<dbReference type="Pfam" id="PF01809">
    <property type="entry name" value="YidD"/>
    <property type="match status" value="1"/>
</dbReference>
<dbReference type="EMBL" id="PYZR01000107">
    <property type="protein sequence ID" value="PTF65844.1"/>
    <property type="molecule type" value="Genomic_DNA"/>
</dbReference>
<comment type="function">
    <text evidence="1">Could be involved in insertion of integral membrane proteins into the membrane.</text>
</comment>
<name>A0A2T4LR65_9STAP</name>